<evidence type="ECO:0000256" key="1">
    <source>
        <dbReference type="ARBA" id="ARBA00001947"/>
    </source>
</evidence>
<dbReference type="PANTHER" id="PTHR43350:SF19">
    <property type="entry name" value="D-GULOSIDE 3-DEHYDROGENASE"/>
    <property type="match status" value="1"/>
</dbReference>
<evidence type="ECO:0000256" key="4">
    <source>
        <dbReference type="ARBA" id="ARBA00022833"/>
    </source>
</evidence>
<evidence type="ECO:0000256" key="5">
    <source>
        <dbReference type="ARBA" id="ARBA00023002"/>
    </source>
</evidence>
<evidence type="ECO:0000259" key="6">
    <source>
        <dbReference type="Pfam" id="PF00107"/>
    </source>
</evidence>
<dbReference type="EMBL" id="UGAW01000002">
    <property type="protein sequence ID" value="STI48051.1"/>
    <property type="molecule type" value="Genomic_DNA"/>
</dbReference>
<evidence type="ECO:0000256" key="2">
    <source>
        <dbReference type="ARBA" id="ARBA00008072"/>
    </source>
</evidence>
<dbReference type="PANTHER" id="PTHR43350">
    <property type="entry name" value="NAD-DEPENDENT ALCOHOL DEHYDROGENASE"/>
    <property type="match status" value="1"/>
</dbReference>
<dbReference type="EC" id="1.1.1.103" evidence="7"/>
<dbReference type="GO" id="GO:0008743">
    <property type="term" value="F:L-threonine 3-dehydrogenase activity"/>
    <property type="evidence" value="ECO:0007669"/>
    <property type="project" value="UniProtKB-EC"/>
</dbReference>
<evidence type="ECO:0000256" key="3">
    <source>
        <dbReference type="ARBA" id="ARBA00022723"/>
    </source>
</evidence>
<keyword evidence="4" id="KW-0862">Zinc</keyword>
<keyword evidence="5 7" id="KW-0560">Oxidoreductase</keyword>
<gene>
    <name evidence="7" type="primary">tdh_4</name>
    <name evidence="7" type="ORF">NCTC11112_07281</name>
</gene>
<dbReference type="AlphaFoldDB" id="A0A376SBH3"/>
<organism evidence="7 8">
    <name type="scientific">Escherichia coli</name>
    <dbReference type="NCBI Taxonomy" id="562"/>
    <lineage>
        <taxon>Bacteria</taxon>
        <taxon>Pseudomonadati</taxon>
        <taxon>Pseudomonadota</taxon>
        <taxon>Gammaproteobacteria</taxon>
        <taxon>Enterobacterales</taxon>
        <taxon>Enterobacteriaceae</taxon>
        <taxon>Escherichia</taxon>
    </lineage>
</organism>
<comment type="similarity">
    <text evidence="2">Belongs to the zinc-containing alcohol dehydrogenase family.</text>
</comment>
<dbReference type="SUPFAM" id="SSF51735">
    <property type="entry name" value="NAD(P)-binding Rossmann-fold domains"/>
    <property type="match status" value="1"/>
</dbReference>
<dbReference type="Gene3D" id="3.40.50.720">
    <property type="entry name" value="NAD(P)-binding Rossmann-like Domain"/>
    <property type="match status" value="1"/>
</dbReference>
<keyword evidence="3" id="KW-0479">Metal-binding</keyword>
<reference evidence="7 8" key="1">
    <citation type="submission" date="2018-06" db="EMBL/GenBank/DDBJ databases">
        <authorList>
            <consortium name="Pathogen Informatics"/>
            <person name="Doyle S."/>
        </authorList>
    </citation>
    <scope>NUCLEOTIDE SEQUENCE [LARGE SCALE GENOMIC DNA]</scope>
    <source>
        <strain evidence="7 8">NCTC11112</strain>
    </source>
</reference>
<proteinExistence type="inferred from homology"/>
<evidence type="ECO:0000313" key="7">
    <source>
        <dbReference type="EMBL" id="STI48051.1"/>
    </source>
</evidence>
<dbReference type="Pfam" id="PF00107">
    <property type="entry name" value="ADH_zinc_N"/>
    <property type="match status" value="1"/>
</dbReference>
<comment type="cofactor">
    <cofactor evidence="1">
        <name>Zn(2+)</name>
        <dbReference type="ChEBI" id="CHEBI:29105"/>
    </cofactor>
</comment>
<dbReference type="GO" id="GO:0046872">
    <property type="term" value="F:metal ion binding"/>
    <property type="evidence" value="ECO:0007669"/>
    <property type="project" value="UniProtKB-KW"/>
</dbReference>
<name>A0A376SBH3_ECOLX</name>
<dbReference type="Proteomes" id="UP000254817">
    <property type="component" value="Unassembled WGS sequence"/>
</dbReference>
<feature type="domain" description="Alcohol dehydrogenase-like C-terminal" evidence="6">
    <location>
        <begin position="22"/>
        <end position="105"/>
    </location>
</feature>
<accession>A0A376SBH3</accession>
<sequence>MKGFLRGEVSGSDNVLVVGLGPVGMMAMMLAKGRGAKRIIGVDMLPERLAMAKQLGVMDHGYLATTEGLPQIIAELTHGGADVALDCSGNAAGRLLALQSTADWGGWFTLVKPEKWNSRSAPI</sequence>
<dbReference type="InterPro" id="IPR036291">
    <property type="entry name" value="NAD(P)-bd_dom_sf"/>
</dbReference>
<protein>
    <submittedName>
        <fullName evidence="7">Putative zinc-binding dehydrogenase</fullName>
        <ecNumber evidence="7">1.1.1.103</ecNumber>
    </submittedName>
</protein>
<dbReference type="InterPro" id="IPR013149">
    <property type="entry name" value="ADH-like_C"/>
</dbReference>
<evidence type="ECO:0000313" key="8">
    <source>
        <dbReference type="Proteomes" id="UP000254817"/>
    </source>
</evidence>